<dbReference type="Gramene" id="TraesSTA5A03G02629240.1">
    <property type="protein sequence ID" value="TraesSTA5A03G02629240.1"/>
    <property type="gene ID" value="TraesSTA5A03G02629240"/>
</dbReference>
<feature type="compositionally biased region" description="Basic residues" evidence="1">
    <location>
        <begin position="96"/>
        <end position="107"/>
    </location>
</feature>
<protein>
    <submittedName>
        <fullName evidence="2">Uncharacterized protein</fullName>
    </submittedName>
</protein>
<dbReference type="Gramene" id="TraesJUL5A03G02658330.2">
    <property type="protein sequence ID" value="TraesJUL5A03G02658330.2"/>
    <property type="gene ID" value="TraesJUL5A03G02658330"/>
</dbReference>
<dbReference type="Proteomes" id="UP000019116">
    <property type="component" value="Chromosome 5A"/>
</dbReference>
<dbReference type="EnsemblPlants" id="TraesCS5A02G132100.1">
    <property type="protein sequence ID" value="TraesCS5A02G132100.1"/>
    <property type="gene ID" value="TraesCS5A02G132100"/>
</dbReference>
<dbReference type="Gramene" id="TraesCS5A02G132100.1">
    <property type="protein sequence ID" value="TraesCS5A02G132100.1"/>
    <property type="gene ID" value="TraesCS5A02G132100"/>
</dbReference>
<proteinExistence type="predicted"/>
<evidence type="ECO:0000313" key="2">
    <source>
        <dbReference type="EnsemblPlants" id="TraesCS5A02G132100.1"/>
    </source>
</evidence>
<dbReference type="Gramene" id="TraesROB_scaffold_163782_01G000100.1">
    <property type="protein sequence ID" value="TraesROB_scaffold_163782_01G000100.1"/>
    <property type="gene ID" value="TraesROB_scaffold_163782_01G000100"/>
</dbReference>
<dbReference type="Gramene" id="TraesLDM5A03G02641700.2">
    <property type="protein sequence ID" value="TraesLDM5A03G02641700.2"/>
    <property type="gene ID" value="TraesLDM5A03G02641700"/>
</dbReference>
<dbReference type="Gramene" id="TraesJAG5A03G02639320.1">
    <property type="protein sequence ID" value="TraesJAG5A03G02639320.1"/>
    <property type="gene ID" value="TraesJAG5A03G02639320"/>
</dbReference>
<evidence type="ECO:0000313" key="3">
    <source>
        <dbReference type="Proteomes" id="UP000019116"/>
    </source>
</evidence>
<name>A0A3B6KE58_WHEAT</name>
<dbReference type="Gramene" id="TraesCS5A03G0372900.1">
    <property type="protein sequence ID" value="TraesCS5A03G0372900.1.CDS"/>
    <property type="gene ID" value="TraesCS5A03G0372900"/>
</dbReference>
<dbReference type="Gramene" id="TraesCAD_scaffold_006180_01G000200.1">
    <property type="protein sequence ID" value="TraesCAD_scaffold_006180_01G000200.1"/>
    <property type="gene ID" value="TraesCAD_scaffold_006180_01G000200"/>
</dbReference>
<evidence type="ECO:0000256" key="1">
    <source>
        <dbReference type="SAM" id="MobiDB-lite"/>
    </source>
</evidence>
<organism evidence="2">
    <name type="scientific">Triticum aestivum</name>
    <name type="common">Wheat</name>
    <dbReference type="NCBI Taxonomy" id="4565"/>
    <lineage>
        <taxon>Eukaryota</taxon>
        <taxon>Viridiplantae</taxon>
        <taxon>Streptophyta</taxon>
        <taxon>Embryophyta</taxon>
        <taxon>Tracheophyta</taxon>
        <taxon>Spermatophyta</taxon>
        <taxon>Magnoliopsida</taxon>
        <taxon>Liliopsida</taxon>
        <taxon>Poales</taxon>
        <taxon>Poaceae</taxon>
        <taxon>BOP clade</taxon>
        <taxon>Pooideae</taxon>
        <taxon>Triticodae</taxon>
        <taxon>Triticeae</taxon>
        <taxon>Triticinae</taxon>
        <taxon>Triticum</taxon>
    </lineage>
</organism>
<feature type="compositionally biased region" description="Polar residues" evidence="1">
    <location>
        <begin position="74"/>
        <end position="84"/>
    </location>
</feature>
<keyword evidence="3" id="KW-1185">Reference proteome</keyword>
<dbReference type="Gramene" id="TraesWEE_scaffold_016587_01G000100.1">
    <property type="protein sequence ID" value="TraesWEE_scaffold_016587_01G000100.1"/>
    <property type="gene ID" value="TraesWEE_scaffold_016587_01G000100"/>
</dbReference>
<dbReference type="Gramene" id="TraesSYM5A03G02667230.2">
    <property type="protein sequence ID" value="TraesSYM5A03G02667230.2"/>
    <property type="gene ID" value="TraesSYM5A03G02667230"/>
</dbReference>
<accession>A0A3B6KE58</accession>
<dbReference type="Gramene" id="TraesARI5A03G02676160.2">
    <property type="protein sequence ID" value="TraesARI5A03G02676160.2"/>
    <property type="gene ID" value="TraesARI5A03G02676160"/>
</dbReference>
<dbReference type="Gramene" id="TraesCLE_scaffold_017025_01G000100.1">
    <property type="protein sequence ID" value="TraesCLE_scaffold_017025_01G000100.1"/>
    <property type="gene ID" value="TraesCLE_scaffold_017025_01G000100"/>
</dbReference>
<sequence>MAEPETGDGLPETLFSTKPRMLAAALADEETHAAPQLEVVATPSRHMITMPHSLQGSPNPVTRRMLTMALADEASQQPTTTVGNTMIAYDMSSSSRARKLTPKRRKS</sequence>
<reference evidence="2" key="2">
    <citation type="submission" date="2018-10" db="UniProtKB">
        <authorList>
            <consortium name="EnsemblPlants"/>
        </authorList>
    </citation>
    <scope>IDENTIFICATION</scope>
</reference>
<dbReference type="Gramene" id="TraesLAC5A03G02591760.2">
    <property type="protein sequence ID" value="TraesLAC5A03G02591760.2"/>
    <property type="gene ID" value="TraesLAC5A03G02591760"/>
</dbReference>
<reference evidence="2" key="1">
    <citation type="submission" date="2018-08" db="EMBL/GenBank/DDBJ databases">
        <authorList>
            <person name="Rossello M."/>
        </authorList>
    </citation>
    <scope>NUCLEOTIDE SEQUENCE [LARGE SCALE GENOMIC DNA]</scope>
    <source>
        <strain evidence="2">cv. Chinese Spring</strain>
    </source>
</reference>
<feature type="region of interest" description="Disordered" evidence="1">
    <location>
        <begin position="73"/>
        <end position="107"/>
    </location>
</feature>
<dbReference type="AlphaFoldDB" id="A0A3B6KE58"/>